<organism evidence="2 3">
    <name type="scientific">Nephila pilipes</name>
    <name type="common">Giant wood spider</name>
    <name type="synonym">Nephila maculata</name>
    <dbReference type="NCBI Taxonomy" id="299642"/>
    <lineage>
        <taxon>Eukaryota</taxon>
        <taxon>Metazoa</taxon>
        <taxon>Ecdysozoa</taxon>
        <taxon>Arthropoda</taxon>
        <taxon>Chelicerata</taxon>
        <taxon>Arachnida</taxon>
        <taxon>Araneae</taxon>
        <taxon>Araneomorphae</taxon>
        <taxon>Entelegynae</taxon>
        <taxon>Araneoidea</taxon>
        <taxon>Nephilidae</taxon>
        <taxon>Nephila</taxon>
    </lineage>
</organism>
<protein>
    <submittedName>
        <fullName evidence="2">Chorion peroxidase</fullName>
    </submittedName>
</protein>
<dbReference type="EMBL" id="BMAW01037350">
    <property type="protein sequence ID" value="GFU48074.1"/>
    <property type="molecule type" value="Genomic_DNA"/>
</dbReference>
<evidence type="ECO:0000313" key="2">
    <source>
        <dbReference type="EMBL" id="GFU48074.1"/>
    </source>
</evidence>
<comment type="caution">
    <text evidence="2">The sequence shown here is derived from an EMBL/GenBank/DDBJ whole genome shotgun (WGS) entry which is preliminary data.</text>
</comment>
<feature type="chain" id="PRO_5036449648" evidence="1">
    <location>
        <begin position="24"/>
        <end position="167"/>
    </location>
</feature>
<sequence>MINLSCGYLPWTWLFLIASVASSYDQPTPFNIDYSPECALVLKQSKGGPPFKRSLDAGLSYLSEYIPSWQNENIDQTCIRYEDINRALHEARRKFGEEVPYEVKELSSVYPKVNHVSIPAEILLETVRILAHRVIDAKLPLEVTSHRYMRGMTKPSQHAFTWFALGE</sequence>
<feature type="signal peptide" evidence="1">
    <location>
        <begin position="1"/>
        <end position="23"/>
    </location>
</feature>
<dbReference type="GO" id="GO:0004601">
    <property type="term" value="F:peroxidase activity"/>
    <property type="evidence" value="ECO:0007669"/>
    <property type="project" value="UniProtKB-KW"/>
</dbReference>
<gene>
    <name evidence="2" type="primary">Pxt_4</name>
    <name evidence="2" type="ORF">NPIL_434591</name>
</gene>
<dbReference type="AlphaFoldDB" id="A0A8X6UT85"/>
<evidence type="ECO:0000256" key="1">
    <source>
        <dbReference type="SAM" id="SignalP"/>
    </source>
</evidence>
<keyword evidence="2" id="KW-0575">Peroxidase</keyword>
<reference evidence="2" key="1">
    <citation type="submission" date="2020-08" db="EMBL/GenBank/DDBJ databases">
        <title>Multicomponent nature underlies the extraordinary mechanical properties of spider dragline silk.</title>
        <authorList>
            <person name="Kono N."/>
            <person name="Nakamura H."/>
            <person name="Mori M."/>
            <person name="Yoshida Y."/>
            <person name="Ohtoshi R."/>
            <person name="Malay A.D."/>
            <person name="Moran D.A.P."/>
            <person name="Tomita M."/>
            <person name="Numata K."/>
            <person name="Arakawa K."/>
        </authorList>
    </citation>
    <scope>NUCLEOTIDE SEQUENCE</scope>
</reference>
<accession>A0A8X6UT85</accession>
<proteinExistence type="predicted"/>
<keyword evidence="3" id="KW-1185">Reference proteome</keyword>
<keyword evidence="1" id="KW-0732">Signal</keyword>
<name>A0A8X6UT85_NEPPI</name>
<dbReference type="OrthoDB" id="6420464at2759"/>
<dbReference type="Proteomes" id="UP000887013">
    <property type="component" value="Unassembled WGS sequence"/>
</dbReference>
<evidence type="ECO:0000313" key="3">
    <source>
        <dbReference type="Proteomes" id="UP000887013"/>
    </source>
</evidence>
<keyword evidence="2" id="KW-0560">Oxidoreductase</keyword>